<dbReference type="Proteomes" id="UP001204068">
    <property type="component" value="Unassembled WGS sequence"/>
</dbReference>
<dbReference type="Pfam" id="PF13671">
    <property type="entry name" value="AAA_33"/>
    <property type="match status" value="1"/>
</dbReference>
<dbReference type="RefSeq" id="WP_048542400.1">
    <property type="nucleotide sequence ID" value="NZ_CP064868.1"/>
</dbReference>
<keyword evidence="1" id="KW-0067">ATP-binding</keyword>
<dbReference type="EMBL" id="JANILD010000002">
    <property type="protein sequence ID" value="MCQ9303033.1"/>
    <property type="molecule type" value="Genomic_DNA"/>
</dbReference>
<organism evidence="1 2">
    <name type="scientific">Mammaliicoccus sciuri</name>
    <name type="common">Staphylococcus sciuri</name>
    <dbReference type="NCBI Taxonomy" id="1296"/>
    <lineage>
        <taxon>Bacteria</taxon>
        <taxon>Bacillati</taxon>
        <taxon>Bacillota</taxon>
        <taxon>Bacilli</taxon>
        <taxon>Bacillales</taxon>
        <taxon>Staphylococcaceae</taxon>
        <taxon>Mammaliicoccus</taxon>
    </lineage>
</organism>
<dbReference type="GO" id="GO:0005524">
    <property type="term" value="F:ATP binding"/>
    <property type="evidence" value="ECO:0007669"/>
    <property type="project" value="UniProtKB-KW"/>
</dbReference>
<sequence length="166" mass="19363">MNNLGTLYFFTGKMGAGKTTMSKQLTNEKNAVLLSEDEWLESLYPNKIKTIEDYQNLSKQIKPLIKKHVQNILCVGTDVVMDFPGNTKNQRRWLLNIANEINAYHKLIYINVDNKKCLEHLKIRQLEEPERNNFDTESTFNYLTSFFEEPKESEGLNILEINSKDK</sequence>
<dbReference type="InterPro" id="IPR027417">
    <property type="entry name" value="P-loop_NTPase"/>
</dbReference>
<evidence type="ECO:0000313" key="1">
    <source>
        <dbReference type="EMBL" id="MCQ9303033.1"/>
    </source>
</evidence>
<dbReference type="AlphaFoldDB" id="A0AAW5LMX0"/>
<reference evidence="1" key="1">
    <citation type="submission" date="2022-07" db="EMBL/GenBank/DDBJ databases">
        <title>Bacterial species isolated from the porcine tonsil microbiota.</title>
        <authorList>
            <person name="Oliveira I.M.F."/>
        </authorList>
    </citation>
    <scope>NUCLEOTIDE SEQUENCE</scope>
    <source>
        <strain evidence="1">8QC2O2</strain>
    </source>
</reference>
<evidence type="ECO:0000313" key="2">
    <source>
        <dbReference type="Proteomes" id="UP001204068"/>
    </source>
</evidence>
<accession>A0AAW5LMX0</accession>
<name>A0AAW5LMX0_MAMSC</name>
<proteinExistence type="predicted"/>
<protein>
    <submittedName>
        <fullName evidence="1">ATP-binding protein</fullName>
    </submittedName>
</protein>
<comment type="caution">
    <text evidence="1">The sequence shown here is derived from an EMBL/GenBank/DDBJ whole genome shotgun (WGS) entry which is preliminary data.</text>
</comment>
<keyword evidence="1" id="KW-0547">Nucleotide-binding</keyword>
<dbReference type="Gene3D" id="3.40.50.300">
    <property type="entry name" value="P-loop containing nucleotide triphosphate hydrolases"/>
    <property type="match status" value="1"/>
</dbReference>
<dbReference type="SUPFAM" id="SSF52540">
    <property type="entry name" value="P-loop containing nucleoside triphosphate hydrolases"/>
    <property type="match status" value="1"/>
</dbReference>
<gene>
    <name evidence="1" type="ORF">NQ032_05280</name>
</gene>
<dbReference type="GeneID" id="48593188"/>